<dbReference type="Pfam" id="PF13862">
    <property type="entry name" value="BCCIP"/>
    <property type="match status" value="1"/>
</dbReference>
<protein>
    <recommendedName>
        <fullName evidence="4">Protein BCP1</fullName>
    </recommendedName>
</protein>
<gene>
    <name evidence="2" type="ORF">NEOLEDRAFT_1120069</name>
</gene>
<keyword evidence="3" id="KW-1185">Reference proteome</keyword>
<dbReference type="STRING" id="1314782.A0A165Q8M3"/>
<dbReference type="GO" id="GO:0005634">
    <property type="term" value="C:nucleus"/>
    <property type="evidence" value="ECO:0007669"/>
    <property type="project" value="TreeGrafter"/>
</dbReference>
<organism evidence="2 3">
    <name type="scientific">Neolentinus lepideus HHB14362 ss-1</name>
    <dbReference type="NCBI Taxonomy" id="1314782"/>
    <lineage>
        <taxon>Eukaryota</taxon>
        <taxon>Fungi</taxon>
        <taxon>Dikarya</taxon>
        <taxon>Basidiomycota</taxon>
        <taxon>Agaricomycotina</taxon>
        <taxon>Agaricomycetes</taxon>
        <taxon>Gloeophyllales</taxon>
        <taxon>Gloeophyllaceae</taxon>
        <taxon>Neolentinus</taxon>
    </lineage>
</organism>
<dbReference type="InterPro" id="IPR025602">
    <property type="entry name" value="BCP1_family"/>
</dbReference>
<reference evidence="2 3" key="1">
    <citation type="journal article" date="2016" name="Mol. Biol. Evol.">
        <title>Comparative Genomics of Early-Diverging Mushroom-Forming Fungi Provides Insights into the Origins of Lignocellulose Decay Capabilities.</title>
        <authorList>
            <person name="Nagy L.G."/>
            <person name="Riley R."/>
            <person name="Tritt A."/>
            <person name="Adam C."/>
            <person name="Daum C."/>
            <person name="Floudas D."/>
            <person name="Sun H."/>
            <person name="Yadav J.S."/>
            <person name="Pangilinan J."/>
            <person name="Larsson K.H."/>
            <person name="Matsuura K."/>
            <person name="Barry K."/>
            <person name="Labutti K."/>
            <person name="Kuo R."/>
            <person name="Ohm R.A."/>
            <person name="Bhattacharya S.S."/>
            <person name="Shirouzu T."/>
            <person name="Yoshinaga Y."/>
            <person name="Martin F.M."/>
            <person name="Grigoriev I.V."/>
            <person name="Hibbett D.S."/>
        </authorList>
    </citation>
    <scope>NUCLEOTIDE SEQUENCE [LARGE SCALE GENOMIC DNA]</scope>
    <source>
        <strain evidence="2 3">HHB14362 ss-1</strain>
    </source>
</reference>
<dbReference type="FunCoup" id="A0A165Q8M3">
    <property type="interactions" value="754"/>
</dbReference>
<dbReference type="Proteomes" id="UP000076761">
    <property type="component" value="Unassembled WGS sequence"/>
</dbReference>
<dbReference type="PIRSF" id="PIRSF028983">
    <property type="entry name" value="BCP1"/>
    <property type="match status" value="1"/>
</dbReference>
<sequence length="283" mass="31778">MSKRKQQKDQGDSESDSNVSLVDVDFEFFDPNPNVDYHALKRLLIQLFQADAELFHLENLTNLILGQPLIGTTVKTDGLESDPYAFLTVLNMHVHKNHPSVKSLMAYLLLKSASNVPLHSTLQTLIGSAGIDGPSHVGLILSERLINMPVQVVPPMYRMLAEEIKWAIDNNEPYRFDHLLFISRTYKLSPEEEAELIATAPRSSKRQRNAIDPMRSDGGVYSFHQEDEYIKKFASHILDFTFSNAQPREKDTFGLDTGGRIMLVPASNLTLLIAALNEAYAPP</sequence>
<dbReference type="OrthoDB" id="27543at2759"/>
<dbReference type="EMBL" id="KV425599">
    <property type="protein sequence ID" value="KZT22072.1"/>
    <property type="molecule type" value="Genomic_DNA"/>
</dbReference>
<dbReference type="PANTHER" id="PTHR13261:SF0">
    <property type="entry name" value="BRCA2 AND CDKN1A-INTERACTING PROTEIN"/>
    <property type="match status" value="1"/>
</dbReference>
<evidence type="ECO:0000313" key="3">
    <source>
        <dbReference type="Proteomes" id="UP000076761"/>
    </source>
</evidence>
<dbReference type="AlphaFoldDB" id="A0A165Q8M3"/>
<evidence type="ECO:0000313" key="2">
    <source>
        <dbReference type="EMBL" id="KZT22072.1"/>
    </source>
</evidence>
<comment type="similarity">
    <text evidence="1">Belongs to the BCP1 family.</text>
</comment>
<dbReference type="InParanoid" id="A0A165Q8M3"/>
<accession>A0A165Q8M3</accession>
<evidence type="ECO:0008006" key="4">
    <source>
        <dbReference type="Google" id="ProtNLM"/>
    </source>
</evidence>
<name>A0A165Q8M3_9AGAM</name>
<proteinExistence type="inferred from homology"/>
<feature type="non-terminal residue" evidence="2">
    <location>
        <position position="283"/>
    </location>
</feature>
<evidence type="ECO:0000256" key="1">
    <source>
        <dbReference type="ARBA" id="ARBA00006781"/>
    </source>
</evidence>
<dbReference type="PANTHER" id="PTHR13261">
    <property type="entry name" value="BRCA2 AND CDKN1A INTERACTING PROTEIN"/>
    <property type="match status" value="1"/>
</dbReference>